<evidence type="ECO:0000313" key="1">
    <source>
        <dbReference type="EMBL" id="UUZ45975.1"/>
    </source>
</evidence>
<reference evidence="1" key="1">
    <citation type="submission" date="2021-11" db="EMBL/GenBank/DDBJ databases">
        <title>Study of the species diversity of bacterial strains isolated from a unique natural object - Shulgan-Tash cave (Bashkiria).</title>
        <authorList>
            <person name="Sazanova A.L."/>
            <person name="Chirak E.R."/>
            <person name="Safronova V.I."/>
        </authorList>
    </citation>
    <scope>NUCLEOTIDE SEQUENCE</scope>
    <source>
        <strain evidence="1">P1</strain>
    </source>
</reference>
<accession>A0AC61U7F7</accession>
<proteinExistence type="predicted"/>
<evidence type="ECO:0000313" key="2">
    <source>
        <dbReference type="Proteomes" id="UP001059663"/>
    </source>
</evidence>
<protein>
    <submittedName>
        <fullName evidence="1">Uncharacterized protein</fullName>
    </submittedName>
</protein>
<dbReference type="EMBL" id="CP087977">
    <property type="protein sequence ID" value="UUZ45975.1"/>
    <property type="molecule type" value="Genomic_DNA"/>
</dbReference>
<name>A0AC61U7F7_9MICO</name>
<organism evidence="1 2">
    <name type="scientific">Janibacter limosus</name>
    <dbReference type="NCBI Taxonomy" id="53458"/>
    <lineage>
        <taxon>Bacteria</taxon>
        <taxon>Bacillati</taxon>
        <taxon>Actinomycetota</taxon>
        <taxon>Actinomycetes</taxon>
        <taxon>Micrococcales</taxon>
        <taxon>Intrasporangiaceae</taxon>
        <taxon>Janibacter</taxon>
    </lineage>
</organism>
<gene>
    <name evidence="1" type="ORF">LP422_08895</name>
</gene>
<dbReference type="Proteomes" id="UP001059663">
    <property type="component" value="Chromosome"/>
</dbReference>
<sequence length="78" mass="9169">MPTERIWLILEDGRPESDQWYLTTEEDARDEAWNRNWARWETYEAFPDSGGMTFAEFRKTRSSVRYDHAPAEPGPTGS</sequence>